<proteinExistence type="predicted"/>
<dbReference type="Proteomes" id="UP000183918">
    <property type="component" value="Unassembled WGS sequence"/>
</dbReference>
<protein>
    <submittedName>
        <fullName evidence="1">Uncharacterized protein</fullName>
    </submittedName>
</protein>
<keyword evidence="2" id="KW-1185">Reference proteome</keyword>
<evidence type="ECO:0000313" key="2">
    <source>
        <dbReference type="Proteomes" id="UP000183918"/>
    </source>
</evidence>
<sequence length="39" mass="4765">MNIEPGRIIDDFFEKKKCQYAIPVLYEEEYICNYHIPKN</sequence>
<accession>A0A1H3L9B2</accession>
<organism evidence="1 2">
    <name type="scientific">Lachnobacterium bovis DSM 14045</name>
    <dbReference type="NCBI Taxonomy" id="1122142"/>
    <lineage>
        <taxon>Bacteria</taxon>
        <taxon>Bacillati</taxon>
        <taxon>Bacillota</taxon>
        <taxon>Clostridia</taxon>
        <taxon>Lachnospirales</taxon>
        <taxon>Lachnospiraceae</taxon>
        <taxon>Lachnobacterium</taxon>
    </lineage>
</organism>
<evidence type="ECO:0000313" key="1">
    <source>
        <dbReference type="EMBL" id="SDY60534.1"/>
    </source>
</evidence>
<gene>
    <name evidence="1" type="ORF">SAMN02910414_01934</name>
</gene>
<dbReference type="EMBL" id="FNPG01000024">
    <property type="protein sequence ID" value="SDY60534.1"/>
    <property type="molecule type" value="Genomic_DNA"/>
</dbReference>
<dbReference type="AlphaFoldDB" id="A0A1H3L9B2"/>
<reference evidence="1 2" key="1">
    <citation type="submission" date="2016-10" db="EMBL/GenBank/DDBJ databases">
        <authorList>
            <person name="de Groot N.N."/>
        </authorList>
    </citation>
    <scope>NUCLEOTIDE SEQUENCE [LARGE SCALE GENOMIC DNA]</scope>
    <source>
        <strain evidence="1 2">DSM 14045</strain>
    </source>
</reference>
<name>A0A1H3L9B2_9FIRM</name>